<comment type="PTM">
    <text evidence="6">Contains an active site 4-methylidene-imidazol-5-one (MIO), which is formed autocatalytically by cyclization and dehydration of residues Ala-Ser-Gly.</text>
</comment>
<organism evidence="10 11">
    <name type="scientific">Rugamonas brunnea</name>
    <dbReference type="NCBI Taxonomy" id="2758569"/>
    <lineage>
        <taxon>Bacteria</taxon>
        <taxon>Pseudomonadati</taxon>
        <taxon>Pseudomonadota</taxon>
        <taxon>Betaproteobacteria</taxon>
        <taxon>Burkholderiales</taxon>
        <taxon>Oxalobacteraceae</taxon>
        <taxon>Telluria group</taxon>
        <taxon>Rugamonas</taxon>
    </lineage>
</organism>
<keyword evidence="4 6" id="KW-0456">Lyase</keyword>
<keyword evidence="6" id="KW-0963">Cytoplasm</keyword>
<comment type="catalytic activity">
    <reaction evidence="5 6 8">
        <text>L-histidine = trans-urocanate + NH4(+)</text>
        <dbReference type="Rhea" id="RHEA:21232"/>
        <dbReference type="ChEBI" id="CHEBI:17771"/>
        <dbReference type="ChEBI" id="CHEBI:28938"/>
        <dbReference type="ChEBI" id="CHEBI:57595"/>
        <dbReference type="EC" id="4.3.1.3"/>
    </reaction>
</comment>
<dbReference type="SUPFAM" id="SSF48557">
    <property type="entry name" value="L-aspartase-like"/>
    <property type="match status" value="1"/>
</dbReference>
<dbReference type="Pfam" id="PF00221">
    <property type="entry name" value="Lyase_aromatic"/>
    <property type="match status" value="1"/>
</dbReference>
<name>A0A7W2IE28_9BURK</name>
<dbReference type="InterPro" id="IPR022313">
    <property type="entry name" value="Phe/His_NH3-lyase_AS"/>
</dbReference>
<comment type="similarity">
    <text evidence="6 7">Belongs to the PAL/histidase family.</text>
</comment>
<evidence type="ECO:0000256" key="1">
    <source>
        <dbReference type="ARBA" id="ARBA00005113"/>
    </source>
</evidence>
<evidence type="ECO:0000313" key="10">
    <source>
        <dbReference type="EMBL" id="MBA5639627.1"/>
    </source>
</evidence>
<dbReference type="UniPathway" id="UPA00379">
    <property type="reaction ID" value="UER00549"/>
</dbReference>
<sequence length="520" mass="54579">MKQAQKNAWTLKPGKITLSELRTVWNEAGRLTLAAEAYPVIEASAAAVQAIVAKGDAAYGINTGFGLLAKTRIPDEKLEQLQRNLILSHSVGTGELLSDGVVRLVMLMKIGSLARGYSGVRPLIVDTLIALYNAGIMPAIPAKGSVGASGDLAPLSHMTLAMLGVGEVRVNGERMQAADALKAAGIAPVVLAAKEGLALINGTQVSNALALHGLFMAERLLEAAMVTGSLSLDAAKGSDAPFDARVHEVRGQPGQIAAAAIYRQLVTGSAIRASHLVGDERVQDPYCLRCQPQVMGACMDLIANAARTLLIEANAVTDNPLIFQDAAGGLPNIVSGGNFHAEPVAFAADTLALAIAEIGSISERRISLLIDATLSGLPPFLVRDPGVNSGFMIAHVTAAALASENKSLAHPASVDTIPTSANQEDHVSMATFGARRLDDMANNTAVIVGIELLAAAQGIDFHRPLKTSPQLEHVHAQLRQQVPFFDADRFFAPDIEAAKRMVLKGELSAKCKSLFAPLHP</sequence>
<dbReference type="EC" id="4.3.1.3" evidence="2 6"/>
<comment type="caution">
    <text evidence="10">The sequence shown here is derived from an EMBL/GenBank/DDBJ whole genome shotgun (WGS) entry which is preliminary data.</text>
</comment>
<evidence type="ECO:0000256" key="2">
    <source>
        <dbReference type="ARBA" id="ARBA00012994"/>
    </source>
</evidence>
<evidence type="ECO:0000256" key="3">
    <source>
        <dbReference type="ARBA" id="ARBA00022808"/>
    </source>
</evidence>
<dbReference type="FunFam" id="1.20.200.10:FF:000003">
    <property type="entry name" value="Histidine ammonia-lyase"/>
    <property type="match status" value="1"/>
</dbReference>
<dbReference type="NCBIfam" id="TIGR01225">
    <property type="entry name" value="hutH"/>
    <property type="match status" value="1"/>
</dbReference>
<dbReference type="InterPro" id="IPR005921">
    <property type="entry name" value="HutH"/>
</dbReference>
<protein>
    <recommendedName>
        <fullName evidence="2 6">Histidine ammonia-lyase</fullName>
        <shortName evidence="6">Histidase</shortName>
        <ecNumber evidence="2 6">4.3.1.3</ecNumber>
    </recommendedName>
</protein>
<feature type="modified residue" description="2,3-didehydroalanine (Ser)" evidence="6">
    <location>
        <position position="149"/>
    </location>
</feature>
<dbReference type="AlphaFoldDB" id="A0A7W2IE28"/>
<keyword evidence="3 6" id="KW-0369">Histidine metabolism</keyword>
<dbReference type="Gene3D" id="1.10.275.10">
    <property type="entry name" value="Fumarase/aspartase (N-terminal domain)"/>
    <property type="match status" value="1"/>
</dbReference>
<dbReference type="GO" id="GO:0019557">
    <property type="term" value="P:L-histidine catabolic process to glutamate and formate"/>
    <property type="evidence" value="ECO:0007669"/>
    <property type="project" value="UniProtKB-UniPathway"/>
</dbReference>
<dbReference type="FunFam" id="1.10.275.10:FF:000005">
    <property type="entry name" value="Histidine ammonia-lyase"/>
    <property type="match status" value="1"/>
</dbReference>
<evidence type="ECO:0000256" key="9">
    <source>
        <dbReference type="RuleBase" id="RU004480"/>
    </source>
</evidence>
<dbReference type="GO" id="GO:0005737">
    <property type="term" value="C:cytoplasm"/>
    <property type="evidence" value="ECO:0007669"/>
    <property type="project" value="UniProtKB-SubCell"/>
</dbReference>
<dbReference type="Gene3D" id="1.20.200.10">
    <property type="entry name" value="Fumarase/aspartase (Central domain)"/>
    <property type="match status" value="1"/>
</dbReference>
<dbReference type="InterPro" id="IPR024083">
    <property type="entry name" value="Fumarase/histidase_N"/>
</dbReference>
<feature type="cross-link" description="5-imidazolinone (Ala-Gly)" evidence="6">
    <location>
        <begin position="148"/>
        <end position="150"/>
    </location>
</feature>
<dbReference type="InterPro" id="IPR001106">
    <property type="entry name" value="Aromatic_Lyase"/>
</dbReference>
<comment type="pathway">
    <text evidence="1 6 8">Amino-acid degradation; L-histidine degradation into L-glutamate; N-formimidoyl-L-glutamate from L-histidine: step 1/3.</text>
</comment>
<dbReference type="HAMAP" id="MF_00229">
    <property type="entry name" value="His_ammonia_lyase"/>
    <property type="match status" value="1"/>
</dbReference>
<evidence type="ECO:0000313" key="11">
    <source>
        <dbReference type="Proteomes" id="UP000534388"/>
    </source>
</evidence>
<evidence type="ECO:0000256" key="4">
    <source>
        <dbReference type="ARBA" id="ARBA00023239"/>
    </source>
</evidence>
<evidence type="ECO:0000256" key="5">
    <source>
        <dbReference type="ARBA" id="ARBA00049269"/>
    </source>
</evidence>
<dbReference type="PROSITE" id="PS00488">
    <property type="entry name" value="PAL_HISTIDASE"/>
    <property type="match status" value="1"/>
</dbReference>
<dbReference type="NCBIfam" id="NF006871">
    <property type="entry name" value="PRK09367.1"/>
    <property type="match status" value="1"/>
</dbReference>
<accession>A0A7W2IE28</accession>
<gene>
    <name evidence="6 10" type="primary">hutH</name>
    <name evidence="10" type="ORF">H3H37_21445</name>
</gene>
<keyword evidence="11" id="KW-1185">Reference proteome</keyword>
<evidence type="ECO:0000256" key="6">
    <source>
        <dbReference type="HAMAP-Rule" id="MF_00229"/>
    </source>
</evidence>
<reference evidence="10 11" key="1">
    <citation type="submission" date="2020-07" db="EMBL/GenBank/DDBJ databases">
        <title>Novel species isolated from subtropical streams in China.</title>
        <authorList>
            <person name="Lu H."/>
        </authorList>
    </citation>
    <scope>NUCLEOTIDE SEQUENCE [LARGE SCALE GENOMIC DNA]</scope>
    <source>
        <strain evidence="10 11">LX20W</strain>
    </source>
</reference>
<dbReference type="EMBL" id="JACEZT010000017">
    <property type="protein sequence ID" value="MBA5639627.1"/>
    <property type="molecule type" value="Genomic_DNA"/>
</dbReference>
<dbReference type="GO" id="GO:0004397">
    <property type="term" value="F:histidine ammonia-lyase activity"/>
    <property type="evidence" value="ECO:0007669"/>
    <property type="project" value="UniProtKB-UniRule"/>
</dbReference>
<dbReference type="Proteomes" id="UP000534388">
    <property type="component" value="Unassembled WGS sequence"/>
</dbReference>
<evidence type="ECO:0000256" key="7">
    <source>
        <dbReference type="RuleBase" id="RU003954"/>
    </source>
</evidence>
<comment type="subcellular location">
    <subcellularLocation>
        <location evidence="6 9">Cytoplasm</location>
    </subcellularLocation>
</comment>
<proteinExistence type="inferred from homology"/>
<evidence type="ECO:0000256" key="8">
    <source>
        <dbReference type="RuleBase" id="RU004479"/>
    </source>
</evidence>
<dbReference type="CDD" id="cd00332">
    <property type="entry name" value="PAL-HAL"/>
    <property type="match status" value="1"/>
</dbReference>
<dbReference type="RefSeq" id="WP_182166319.1">
    <property type="nucleotide sequence ID" value="NZ_JACEZT010000017.1"/>
</dbReference>
<dbReference type="InterPro" id="IPR008948">
    <property type="entry name" value="L-Aspartase-like"/>
</dbReference>
<dbReference type="GO" id="GO:0019556">
    <property type="term" value="P:L-histidine catabolic process to glutamate and formamide"/>
    <property type="evidence" value="ECO:0007669"/>
    <property type="project" value="UniProtKB-UniPathway"/>
</dbReference>
<dbReference type="PANTHER" id="PTHR10362">
    <property type="entry name" value="HISTIDINE AMMONIA-LYASE"/>
    <property type="match status" value="1"/>
</dbReference>